<keyword evidence="4" id="KW-1185">Reference proteome</keyword>
<evidence type="ECO:0000313" key="4">
    <source>
        <dbReference type="Proteomes" id="UP000327493"/>
    </source>
</evidence>
<evidence type="ECO:0000259" key="2">
    <source>
        <dbReference type="Pfam" id="PF18658"/>
    </source>
</evidence>
<dbReference type="InterPro" id="IPR008906">
    <property type="entry name" value="HATC_C_dom"/>
</dbReference>
<evidence type="ECO:0008006" key="5">
    <source>
        <dbReference type="Google" id="ProtNLM"/>
    </source>
</evidence>
<dbReference type="Pfam" id="PF05699">
    <property type="entry name" value="Dimer_Tnp_hAT"/>
    <property type="match status" value="1"/>
</dbReference>
<evidence type="ECO:0000313" key="3">
    <source>
        <dbReference type="EMBL" id="KAA8587860.1"/>
    </source>
</evidence>
<dbReference type="EMBL" id="VOFY01000012">
    <property type="protein sequence ID" value="KAA8587860.1"/>
    <property type="molecule type" value="Genomic_DNA"/>
</dbReference>
<reference evidence="3 4" key="1">
    <citation type="submission" date="2019-08" db="EMBL/GenBank/DDBJ databases">
        <title>A chromosome-level genome assembly, high-density linkage maps, and genome scans reveal the genomic architecture of hybrid incompatibilities underlying speciation via character displacement in darters (Percidae: Etheostominae).</title>
        <authorList>
            <person name="Moran R.L."/>
            <person name="Catchen J.M."/>
            <person name="Fuller R.C."/>
        </authorList>
    </citation>
    <scope>NUCLEOTIDE SEQUENCE [LARGE SCALE GENOMIC DNA]</scope>
    <source>
        <strain evidence="3">EspeVRDwgs_2016</strain>
        <tissue evidence="3">Muscle</tissue>
    </source>
</reference>
<dbReference type="AlphaFoldDB" id="A0A5J5D4L4"/>
<feature type="domain" description="HAT C-terminal dimerisation" evidence="1">
    <location>
        <begin position="154"/>
        <end position="213"/>
    </location>
</feature>
<dbReference type="PANTHER" id="PTHR45913">
    <property type="entry name" value="EPM2A-INTERACTING PROTEIN 1"/>
    <property type="match status" value="1"/>
</dbReference>
<sequence length="241" mass="27484">MRCTFSEGSDAWNDTESRGTPTCLICTEKVAVYKEYNIRRHYSTRHAEEYTKYQGDERKNRVANLKKCLLRQQDLFKEANKEKKAAVEASYVVSEMIAKAGKPFKEGKFIKKRFAGITTDGAPSMTGRKNGLVALVQIKLETENVEEVSGNADKLGQFLRELPPTFPELSRMFKRTMCLFGSTYLCEKLFSTRNFNESKYRSRITDGHLQAILRVSTVSSLMPNGSQLCERKRCQVSVSKE</sequence>
<gene>
    <name evidence="3" type="ORF">FQN60_016722</name>
</gene>
<dbReference type="GO" id="GO:0046983">
    <property type="term" value="F:protein dimerization activity"/>
    <property type="evidence" value="ECO:0007669"/>
    <property type="project" value="InterPro"/>
</dbReference>
<organism evidence="3 4">
    <name type="scientific">Etheostoma spectabile</name>
    <name type="common">orangethroat darter</name>
    <dbReference type="NCBI Taxonomy" id="54343"/>
    <lineage>
        <taxon>Eukaryota</taxon>
        <taxon>Metazoa</taxon>
        <taxon>Chordata</taxon>
        <taxon>Craniata</taxon>
        <taxon>Vertebrata</taxon>
        <taxon>Euteleostomi</taxon>
        <taxon>Actinopterygii</taxon>
        <taxon>Neopterygii</taxon>
        <taxon>Teleostei</taxon>
        <taxon>Neoteleostei</taxon>
        <taxon>Acanthomorphata</taxon>
        <taxon>Eupercaria</taxon>
        <taxon>Perciformes</taxon>
        <taxon>Percoidei</taxon>
        <taxon>Percidae</taxon>
        <taxon>Etheostomatinae</taxon>
        <taxon>Etheostoma</taxon>
    </lineage>
</organism>
<dbReference type="Proteomes" id="UP000327493">
    <property type="component" value="Chromosome 12"/>
</dbReference>
<name>A0A5J5D4L4_9PERO</name>
<dbReference type="PANTHER" id="PTHR45913:SF5">
    <property type="entry name" value="GENERAL TRANSCRIPTION FACTOR II-I REPEAT DOMAIN-CONTAINING PROTEIN 2A-LIKE PROTEIN"/>
    <property type="match status" value="1"/>
</dbReference>
<accession>A0A5J5D4L4</accession>
<protein>
    <recommendedName>
        <fullName evidence="5">HAT C-terminal dimerisation domain-containing protein</fullName>
    </recommendedName>
</protein>
<proteinExistence type="predicted"/>
<dbReference type="Pfam" id="PF18658">
    <property type="entry name" value="zf-C2H2_12"/>
    <property type="match status" value="1"/>
</dbReference>
<evidence type="ECO:0000259" key="1">
    <source>
        <dbReference type="Pfam" id="PF05699"/>
    </source>
</evidence>
<feature type="domain" description="SPIN-DOC-like zinc-finger" evidence="2">
    <location>
        <begin position="18"/>
        <end position="60"/>
    </location>
</feature>
<dbReference type="InterPro" id="IPR040647">
    <property type="entry name" value="SPIN-DOC_Znf-C2H2"/>
</dbReference>
<comment type="caution">
    <text evidence="3">The sequence shown here is derived from an EMBL/GenBank/DDBJ whole genome shotgun (WGS) entry which is preliminary data.</text>
</comment>